<name>A0A4Q2KS84_9SPHN</name>
<dbReference type="RefSeq" id="WP_129524015.1">
    <property type="nucleotide sequence ID" value="NZ_SDPV01000001.1"/>
</dbReference>
<reference evidence="1 2" key="1">
    <citation type="submission" date="2019-01" db="EMBL/GenBank/DDBJ databases">
        <title>Altererythrobacter rhizovicinus sp. nov., isolated from the rhizosphere soil of Haloxylon ammodendron.</title>
        <authorList>
            <person name="Li H.-P."/>
            <person name="Gou J.-Y."/>
            <person name="Yao D."/>
            <person name="Han Q.-Q."/>
            <person name="Shao K.-Z."/>
            <person name="Zhao Q."/>
            <person name="Zhang J.-L."/>
        </authorList>
    </citation>
    <scope>NUCLEOTIDE SEQUENCE [LARGE SCALE GENOMIC DNA]</scope>
    <source>
        <strain evidence="1 2">AY-3R</strain>
    </source>
</reference>
<sequence length="509" mass="54338">MISLLETADGRFVGSGADELGRLFGRLSGATEPRLILHVHGGLVDDDVARRHAYWLDSEAGYGPLKAEGWETSYLIWRTGLLQTIRINLHELAGDALFSAVKAIVRRWLARKALDLVGLTEALVSKSVSTSELEDVYRRAEFRPPPAIAAGLTMPERAIVDGHAEPGPGDELYDALASDPELQDIARKIDLAITRRETAAMALQPMDEAALAILGRLDPAVREELVATHAGRSALIASSLLNPIIRRAARAGYRALRRAITGRDHGFPATVVEEVARALYLDLIGSGIWGAMKQDAAEHFGSGGAGTQLLARIAALAQATDGPVRLLFVGHSAGCVLACELLSEAGALPDNVTVDFVFLAPAVRMDKAAAVLAAADARIGNLRIFALKDERERTDALDGVLPVNIYPRSLLYLISGVLERDDDGDSWADAPLLGMQRHLEGLADDRLTSAERASRNTIRAFLAAAPARVVFSGSSAGDGLNTDARSHGGFDEDAQTLASIRHIAAHGFG</sequence>
<organism evidence="1 2">
    <name type="scientific">Pelagerythrobacter rhizovicinus</name>
    <dbReference type="NCBI Taxonomy" id="2268576"/>
    <lineage>
        <taxon>Bacteria</taxon>
        <taxon>Pseudomonadati</taxon>
        <taxon>Pseudomonadota</taxon>
        <taxon>Alphaproteobacteria</taxon>
        <taxon>Sphingomonadales</taxon>
        <taxon>Erythrobacteraceae</taxon>
        <taxon>Pelagerythrobacter</taxon>
    </lineage>
</organism>
<evidence type="ECO:0000313" key="2">
    <source>
        <dbReference type="Proteomes" id="UP000293623"/>
    </source>
</evidence>
<dbReference type="Proteomes" id="UP000293623">
    <property type="component" value="Unassembled WGS sequence"/>
</dbReference>
<dbReference type="OrthoDB" id="1491023at2"/>
<accession>A0A4Q2KS84</accession>
<dbReference type="AlphaFoldDB" id="A0A4Q2KS84"/>
<evidence type="ECO:0008006" key="3">
    <source>
        <dbReference type="Google" id="ProtNLM"/>
    </source>
</evidence>
<keyword evidence="2" id="KW-1185">Reference proteome</keyword>
<gene>
    <name evidence="1" type="ORF">ETX26_07725</name>
</gene>
<dbReference type="EMBL" id="SDPV01000001">
    <property type="protein sequence ID" value="RXZ66553.1"/>
    <property type="molecule type" value="Genomic_DNA"/>
</dbReference>
<proteinExistence type="predicted"/>
<evidence type="ECO:0000313" key="1">
    <source>
        <dbReference type="EMBL" id="RXZ66553.1"/>
    </source>
</evidence>
<dbReference type="InterPro" id="IPR029058">
    <property type="entry name" value="AB_hydrolase_fold"/>
</dbReference>
<comment type="caution">
    <text evidence="1">The sequence shown here is derived from an EMBL/GenBank/DDBJ whole genome shotgun (WGS) entry which is preliminary data.</text>
</comment>
<protein>
    <recommendedName>
        <fullName evidence="3">Alpha/beta hydrolase</fullName>
    </recommendedName>
</protein>
<dbReference type="SUPFAM" id="SSF53474">
    <property type="entry name" value="alpha/beta-Hydrolases"/>
    <property type="match status" value="1"/>
</dbReference>